<evidence type="ECO:0000313" key="2">
    <source>
        <dbReference type="Proteomes" id="UP001208534"/>
    </source>
</evidence>
<proteinExistence type="predicted"/>
<dbReference type="EMBL" id="JAHPRE010000091">
    <property type="protein sequence ID" value="MCU4398407.1"/>
    <property type="molecule type" value="Genomic_DNA"/>
</dbReference>
<name>A0AAW5RI86_ACIJU</name>
<comment type="caution">
    <text evidence="1">The sequence shown here is derived from an EMBL/GenBank/DDBJ whole genome shotgun (WGS) entry which is preliminary data.</text>
</comment>
<dbReference type="AlphaFoldDB" id="A0AAW5RI86"/>
<gene>
    <name evidence="1" type="ORF">KTH64_15995</name>
</gene>
<evidence type="ECO:0000313" key="1">
    <source>
        <dbReference type="EMBL" id="MCU4398407.1"/>
    </source>
</evidence>
<protein>
    <submittedName>
        <fullName evidence="1">Uncharacterized protein</fullName>
    </submittedName>
</protein>
<organism evidence="1 2">
    <name type="scientific">Acinetobacter junii</name>
    <dbReference type="NCBI Taxonomy" id="40215"/>
    <lineage>
        <taxon>Bacteria</taxon>
        <taxon>Pseudomonadati</taxon>
        <taxon>Pseudomonadota</taxon>
        <taxon>Gammaproteobacteria</taxon>
        <taxon>Moraxellales</taxon>
        <taxon>Moraxellaceae</taxon>
        <taxon>Acinetobacter</taxon>
    </lineage>
</organism>
<accession>A0AAW5RI86</accession>
<dbReference type="RefSeq" id="WP_151690776.1">
    <property type="nucleotide sequence ID" value="NZ_BKFQ01000023.1"/>
</dbReference>
<reference evidence="1" key="1">
    <citation type="submission" date="2021-06" db="EMBL/GenBank/DDBJ databases">
        <title>Propagation of a rapidly emergent carbapenem-resistant Acinetobacter baumannii lineage by various extra-hospital transmission networks.</title>
        <authorList>
            <person name="Calix J."/>
        </authorList>
    </citation>
    <scope>NUCLEOTIDE SEQUENCE</scope>
    <source>
        <strain evidence="1">WU_MDCI_Aw63</strain>
    </source>
</reference>
<dbReference type="Proteomes" id="UP001208534">
    <property type="component" value="Unassembled WGS sequence"/>
</dbReference>
<sequence>MQIGLIDLSQKDKPLLGEFNFSKLPRKGEWIEVLLEDDAYIFEVLTVVYSTDDHVEIYVKRLGELDDLLENQFGDLSQDGLDVWTKL</sequence>